<feature type="compositionally biased region" description="Polar residues" evidence="1">
    <location>
        <begin position="188"/>
        <end position="201"/>
    </location>
</feature>
<accession>A0AAD7X9D0</accession>
<organism evidence="2 3">
    <name type="scientific">Trametes cubensis</name>
    <dbReference type="NCBI Taxonomy" id="1111947"/>
    <lineage>
        <taxon>Eukaryota</taxon>
        <taxon>Fungi</taxon>
        <taxon>Dikarya</taxon>
        <taxon>Basidiomycota</taxon>
        <taxon>Agaricomycotina</taxon>
        <taxon>Agaricomycetes</taxon>
        <taxon>Polyporales</taxon>
        <taxon>Polyporaceae</taxon>
        <taxon>Trametes</taxon>
    </lineage>
</organism>
<feature type="region of interest" description="Disordered" evidence="1">
    <location>
        <begin position="185"/>
        <end position="335"/>
    </location>
</feature>
<gene>
    <name evidence="2" type="ORF">ONZ51_g5463</name>
</gene>
<keyword evidence="3" id="KW-1185">Reference proteome</keyword>
<evidence type="ECO:0000313" key="3">
    <source>
        <dbReference type="Proteomes" id="UP001215151"/>
    </source>
</evidence>
<feature type="compositionally biased region" description="Low complexity" evidence="1">
    <location>
        <begin position="404"/>
        <end position="417"/>
    </location>
</feature>
<sequence length="452" mass="49550">MALSISTQSSLNALVPPPSQDFAVLQQQPVPDVFVIPPEEEQEDNPPWCYFDATQAAKESLITYPDIDALDVALGICQQTDNRAPSFNRYHSNESHETIVMPRRGNAIPRLRDMDLAFEDGQTDIRSRGGSTRSRDHRPFDEEIVEVVKVRRNEGMTDVGDGRTLKMKKSSTFRARATQALRSIKNVGKSSSSNRRATVSISEPKAKLPIHAQGAGGATLPSRHSCQDPPTPRAASPTVSRRRSLTLSQMFAFKEKENQTSRPASPMEAEPPSPITPSCEPAPASRPMSPTDNSSSHARRLQPSPSLEDCMATPTRSHSPNGDDPVKPSLSKRKSFRRRLSVLELQKLFSIGTHSQPNSAPVQDADEDLFSPSQSRPLSMDSTAILSSTSSRTSSVSLGEMSARRPSASSQRSSSRAGGDCSNIDEEDLEMRLDSLHFDSLHFDPDEIMSTL</sequence>
<proteinExistence type="predicted"/>
<dbReference type="EMBL" id="JAPEVG010000118">
    <property type="protein sequence ID" value="KAJ8482275.1"/>
    <property type="molecule type" value="Genomic_DNA"/>
</dbReference>
<dbReference type="AlphaFoldDB" id="A0AAD7X9D0"/>
<evidence type="ECO:0000256" key="1">
    <source>
        <dbReference type="SAM" id="MobiDB-lite"/>
    </source>
</evidence>
<feature type="region of interest" description="Disordered" evidence="1">
    <location>
        <begin position="353"/>
        <end position="426"/>
    </location>
</feature>
<reference evidence="2" key="1">
    <citation type="submission" date="2022-11" db="EMBL/GenBank/DDBJ databases">
        <title>Genome Sequence of Cubamyces cubensis.</title>
        <authorList>
            <person name="Buettner E."/>
        </authorList>
    </citation>
    <scope>NUCLEOTIDE SEQUENCE</scope>
    <source>
        <strain evidence="2">MPL-01</strain>
    </source>
</reference>
<name>A0AAD7X9D0_9APHY</name>
<comment type="caution">
    <text evidence="2">The sequence shown here is derived from an EMBL/GenBank/DDBJ whole genome shotgun (WGS) entry which is preliminary data.</text>
</comment>
<feature type="compositionally biased region" description="Low complexity" evidence="1">
    <location>
        <begin position="379"/>
        <end position="397"/>
    </location>
</feature>
<protein>
    <submittedName>
        <fullName evidence="2">Uncharacterized protein</fullName>
    </submittedName>
</protein>
<evidence type="ECO:0000313" key="2">
    <source>
        <dbReference type="EMBL" id="KAJ8482275.1"/>
    </source>
</evidence>
<dbReference type="Proteomes" id="UP001215151">
    <property type="component" value="Unassembled WGS sequence"/>
</dbReference>